<gene>
    <name evidence="7" type="ordered locus">Cwoe_4901</name>
</gene>
<dbReference type="EMBL" id="CP001854">
    <property type="protein sequence ID" value="ADB53313.1"/>
    <property type="molecule type" value="Genomic_DNA"/>
</dbReference>
<evidence type="ECO:0000256" key="5">
    <source>
        <dbReference type="SAM" id="Phobius"/>
    </source>
</evidence>
<dbReference type="InterPro" id="IPR036034">
    <property type="entry name" value="PDZ_sf"/>
</dbReference>
<dbReference type="GO" id="GO:0004252">
    <property type="term" value="F:serine-type endopeptidase activity"/>
    <property type="evidence" value="ECO:0007669"/>
    <property type="project" value="InterPro"/>
</dbReference>
<feature type="compositionally biased region" description="Basic and acidic residues" evidence="4">
    <location>
        <begin position="19"/>
        <end position="30"/>
    </location>
</feature>
<name>D3FC18_CONWI</name>
<dbReference type="SUPFAM" id="SSF50156">
    <property type="entry name" value="PDZ domain-like"/>
    <property type="match status" value="1"/>
</dbReference>
<evidence type="ECO:0000313" key="7">
    <source>
        <dbReference type="EMBL" id="ADB53313.1"/>
    </source>
</evidence>
<dbReference type="Pfam" id="PF13365">
    <property type="entry name" value="Trypsin_2"/>
    <property type="match status" value="1"/>
</dbReference>
<dbReference type="PANTHER" id="PTHR43343">
    <property type="entry name" value="PEPTIDASE S12"/>
    <property type="match status" value="1"/>
</dbReference>
<dbReference type="InterPro" id="IPR043504">
    <property type="entry name" value="Peptidase_S1_PA_chymotrypsin"/>
</dbReference>
<evidence type="ECO:0000313" key="8">
    <source>
        <dbReference type="Proteomes" id="UP000008229"/>
    </source>
</evidence>
<keyword evidence="5" id="KW-0812">Transmembrane</keyword>
<reference evidence="8" key="2">
    <citation type="submission" date="2010-01" db="EMBL/GenBank/DDBJ databases">
        <title>The complete genome of Conexibacter woesei DSM 14684.</title>
        <authorList>
            <consortium name="US DOE Joint Genome Institute (JGI-PGF)"/>
            <person name="Lucas S."/>
            <person name="Copeland A."/>
            <person name="Lapidus A."/>
            <person name="Glavina del Rio T."/>
            <person name="Dalin E."/>
            <person name="Tice H."/>
            <person name="Bruce D."/>
            <person name="Goodwin L."/>
            <person name="Pitluck S."/>
            <person name="Kyrpides N."/>
            <person name="Mavromatis K."/>
            <person name="Ivanova N."/>
            <person name="Mikhailova N."/>
            <person name="Chertkov O."/>
            <person name="Brettin T."/>
            <person name="Detter J.C."/>
            <person name="Han C."/>
            <person name="Larimer F."/>
            <person name="Land M."/>
            <person name="Hauser L."/>
            <person name="Markowitz V."/>
            <person name="Cheng J.-F."/>
            <person name="Hugenholtz P."/>
            <person name="Woyke T."/>
            <person name="Wu D."/>
            <person name="Pukall R."/>
            <person name="Steenblock K."/>
            <person name="Schneider S."/>
            <person name="Klenk H.-P."/>
            <person name="Eisen J.A."/>
        </authorList>
    </citation>
    <scope>NUCLEOTIDE SEQUENCE [LARGE SCALE GENOMIC DNA]</scope>
    <source>
        <strain evidence="8">DSM 14684 / CIP 108061 / JCM 11494 / NBRC 100937 / ID131577</strain>
    </source>
</reference>
<proteinExistence type="inferred from homology"/>
<dbReference type="InterPro" id="IPR009003">
    <property type="entry name" value="Peptidase_S1_PA"/>
</dbReference>
<dbReference type="InterPro" id="IPR001940">
    <property type="entry name" value="Peptidase_S1C"/>
</dbReference>
<keyword evidence="5" id="KW-0472">Membrane</keyword>
<dbReference type="STRING" id="469383.Cwoe_4901"/>
<feature type="domain" description="PDZ" evidence="6">
    <location>
        <begin position="304"/>
        <end position="390"/>
    </location>
</feature>
<dbReference type="SUPFAM" id="SSF50494">
    <property type="entry name" value="Trypsin-like serine proteases"/>
    <property type="match status" value="1"/>
</dbReference>
<sequence precursor="true">MGIFDLPMGSPRHLWTGEWRAESDKARDDGASSLRRTPPPRHVEDPGAPSPEPQQPRRRGTIALAVLVALVAVAGGALAATMLFGGDDSNSPDPLPAVASRPIRPREGQTRAGAIYAAASPAVVSVRTTTGQGTGFLVEDDGMIVTNAHVVGESSHVVVKFGTDGASIDGDVLGSDPSTDLAVVSIERSRIPNGVKALRFADSSNVAVGDMAVAIGNPFGLDRTATEGIVSGLGRSITSPNGFEIDEVIQTDAPINPGNSGGPLLDSGGRVIGVNSQIATSGMGAQGNIGIGFAVPSNTARQIVPRLEKGEAIPRPYLGVTTSPASLTNPDGAVVQDVVPGGPADRAGLRRGDVVKRIDGRSVQEPGDVAAGISDRAPGDEVAIDIERGGREMTVRATLGTRPARTP</sequence>
<dbReference type="HOGENOM" id="CLU_020120_2_0_11"/>
<dbReference type="KEGG" id="cwo:Cwoe_4901"/>
<dbReference type="PRINTS" id="PR00834">
    <property type="entry name" value="PROTEASES2C"/>
</dbReference>
<protein>
    <submittedName>
        <fullName evidence="7">HtrA2 peptidase</fullName>
        <ecNumber evidence="7">3.4.21.108</ecNumber>
    </submittedName>
</protein>
<keyword evidence="8" id="KW-1185">Reference proteome</keyword>
<dbReference type="InterPro" id="IPR001478">
    <property type="entry name" value="PDZ"/>
</dbReference>
<dbReference type="EC" id="3.4.21.108" evidence="7"/>
<dbReference type="SMART" id="SM00228">
    <property type="entry name" value="PDZ"/>
    <property type="match status" value="1"/>
</dbReference>
<keyword evidence="3 7" id="KW-0378">Hydrolase</keyword>
<evidence type="ECO:0000256" key="1">
    <source>
        <dbReference type="ARBA" id="ARBA00010541"/>
    </source>
</evidence>
<feature type="transmembrane region" description="Helical" evidence="5">
    <location>
        <begin position="62"/>
        <end position="84"/>
    </location>
</feature>
<keyword evidence="5" id="KW-1133">Transmembrane helix</keyword>
<dbReference type="Pfam" id="PF13180">
    <property type="entry name" value="PDZ_2"/>
    <property type="match status" value="1"/>
</dbReference>
<dbReference type="Proteomes" id="UP000008229">
    <property type="component" value="Chromosome"/>
</dbReference>
<feature type="region of interest" description="Disordered" evidence="4">
    <location>
        <begin position="1"/>
        <end position="57"/>
    </location>
</feature>
<accession>D3FC18</accession>
<evidence type="ECO:0000256" key="4">
    <source>
        <dbReference type="SAM" id="MobiDB-lite"/>
    </source>
</evidence>
<dbReference type="eggNOG" id="COG0265">
    <property type="taxonomic scope" value="Bacteria"/>
</dbReference>
<keyword evidence="2" id="KW-0645">Protease</keyword>
<dbReference type="GO" id="GO:0006508">
    <property type="term" value="P:proteolysis"/>
    <property type="evidence" value="ECO:0007669"/>
    <property type="project" value="UniProtKB-KW"/>
</dbReference>
<dbReference type="AlphaFoldDB" id="D3FC18"/>
<dbReference type="InterPro" id="IPR051201">
    <property type="entry name" value="Chloro_Bact_Ser_Proteases"/>
</dbReference>
<reference evidence="7 8" key="1">
    <citation type="journal article" date="2010" name="Stand. Genomic Sci.">
        <title>Complete genome sequence of Conexibacter woesei type strain (ID131577).</title>
        <authorList>
            <person name="Pukall R."/>
            <person name="Lapidus A."/>
            <person name="Glavina Del Rio T."/>
            <person name="Copeland A."/>
            <person name="Tice H."/>
            <person name="Cheng J.-F."/>
            <person name="Lucas S."/>
            <person name="Chen F."/>
            <person name="Nolan M."/>
            <person name="Bruce D."/>
            <person name="Goodwin L."/>
            <person name="Pitluck S."/>
            <person name="Mavromatis K."/>
            <person name="Ivanova N."/>
            <person name="Ovchinnikova G."/>
            <person name="Pati A."/>
            <person name="Chen A."/>
            <person name="Palaniappan K."/>
            <person name="Land M."/>
            <person name="Hauser L."/>
            <person name="Chang Y.-J."/>
            <person name="Jeffries C.D."/>
            <person name="Chain P."/>
            <person name="Meincke L."/>
            <person name="Sims D."/>
            <person name="Brettin T."/>
            <person name="Detter J.C."/>
            <person name="Rohde M."/>
            <person name="Goeker M."/>
            <person name="Bristow J."/>
            <person name="Eisen J.A."/>
            <person name="Markowitz V."/>
            <person name="Kyrpides N.C."/>
            <person name="Klenk H.-P."/>
            <person name="Hugenholtz P."/>
        </authorList>
    </citation>
    <scope>NUCLEOTIDE SEQUENCE [LARGE SCALE GENOMIC DNA]</scope>
    <source>
        <strain evidence="8">DSM 14684 / CIP 108061 / JCM 11494 / NBRC 100937 / ID131577</strain>
    </source>
</reference>
<dbReference type="Gene3D" id="2.30.42.10">
    <property type="match status" value="1"/>
</dbReference>
<comment type="similarity">
    <text evidence="1">Belongs to the peptidase S1C family.</text>
</comment>
<evidence type="ECO:0000256" key="3">
    <source>
        <dbReference type="ARBA" id="ARBA00022801"/>
    </source>
</evidence>
<dbReference type="PROSITE" id="PS50106">
    <property type="entry name" value="PDZ"/>
    <property type="match status" value="1"/>
</dbReference>
<evidence type="ECO:0000259" key="6">
    <source>
        <dbReference type="PROSITE" id="PS50106"/>
    </source>
</evidence>
<organism evidence="7 8">
    <name type="scientific">Conexibacter woesei (strain DSM 14684 / CCUG 47730 / CIP 108061 / JCM 11494 / NBRC 100937 / ID131577)</name>
    <dbReference type="NCBI Taxonomy" id="469383"/>
    <lineage>
        <taxon>Bacteria</taxon>
        <taxon>Bacillati</taxon>
        <taxon>Actinomycetota</taxon>
        <taxon>Thermoleophilia</taxon>
        <taxon>Solirubrobacterales</taxon>
        <taxon>Conexibacteraceae</taxon>
        <taxon>Conexibacter</taxon>
    </lineage>
</organism>
<evidence type="ECO:0000256" key="2">
    <source>
        <dbReference type="ARBA" id="ARBA00022670"/>
    </source>
</evidence>
<dbReference type="PANTHER" id="PTHR43343:SF3">
    <property type="entry name" value="PROTEASE DO-LIKE 8, CHLOROPLASTIC"/>
    <property type="match status" value="1"/>
</dbReference>
<dbReference type="Gene3D" id="2.40.10.10">
    <property type="entry name" value="Trypsin-like serine proteases"/>
    <property type="match status" value="2"/>
</dbReference>